<dbReference type="Gene3D" id="1.20.1280.50">
    <property type="match status" value="1"/>
</dbReference>
<feature type="compositionally biased region" description="Low complexity" evidence="1">
    <location>
        <begin position="428"/>
        <end position="446"/>
    </location>
</feature>
<sequence length="471" mass="53085">LPLPHELVERILLMLDTKSTLKCRLVNREFNAIIQSSTLVQYYLACTAAGVIDNPQSPLSYAERLEALKKREDAWRKLNPVFETTIKANDQPSTSYELTAGNYFLCDDRWKDLHYCHLPSSLQDNPQWVRIPGHGPGQGWSGSIVDMGMAVYEHDLVVSVISRADMQPGHSLDLVLLKFSTGEYHPLARRPLIHVRRSPSAQPYTTVRIVGDNLALVVDDRDGSKLFIFDWRTGHKRLQHEAIEDAYEYSIPVFVSPELLLVPNCILSHFEVWHLFPSHPNPNSPVQILSLQIPAVSDNYSIIGIYCHGELIPFLHSMPYLPPRPFFPSSEDSIIVIKLLLESFSAFRRSAYNIILHRRALLDIIQKWTSPSLLEQQEGLPTWLTNEVTVHKVADPNDGSVRLAAQSEFVSTMLHPGPRSRDSPTLATSQTSHMSTDSSSSSGSALSTSRYNIPQVRWANWGPHFSIVPSK</sequence>
<proteinExistence type="predicted"/>
<protein>
    <recommendedName>
        <fullName evidence="2">F-box domain-containing protein</fullName>
    </recommendedName>
</protein>
<feature type="region of interest" description="Disordered" evidence="1">
    <location>
        <begin position="413"/>
        <end position="446"/>
    </location>
</feature>
<dbReference type="SUPFAM" id="SSF81383">
    <property type="entry name" value="F-box domain"/>
    <property type="match status" value="1"/>
</dbReference>
<organism evidence="3 4">
    <name type="scientific">Amanita muscaria (strain Koide BX008)</name>
    <dbReference type="NCBI Taxonomy" id="946122"/>
    <lineage>
        <taxon>Eukaryota</taxon>
        <taxon>Fungi</taxon>
        <taxon>Dikarya</taxon>
        <taxon>Basidiomycota</taxon>
        <taxon>Agaricomycotina</taxon>
        <taxon>Agaricomycetes</taxon>
        <taxon>Agaricomycetidae</taxon>
        <taxon>Agaricales</taxon>
        <taxon>Pluteineae</taxon>
        <taxon>Amanitaceae</taxon>
        <taxon>Amanita</taxon>
    </lineage>
</organism>
<evidence type="ECO:0000313" key="3">
    <source>
        <dbReference type="EMBL" id="KIL60576.1"/>
    </source>
</evidence>
<evidence type="ECO:0000313" key="4">
    <source>
        <dbReference type="Proteomes" id="UP000054549"/>
    </source>
</evidence>
<dbReference type="HOGENOM" id="CLU_007279_0_1_1"/>
<dbReference type="InterPro" id="IPR036047">
    <property type="entry name" value="F-box-like_dom_sf"/>
</dbReference>
<dbReference type="InParanoid" id="A0A0C2WUW0"/>
<evidence type="ECO:0000256" key="1">
    <source>
        <dbReference type="SAM" id="MobiDB-lite"/>
    </source>
</evidence>
<name>A0A0C2WUW0_AMAMK</name>
<keyword evidence="4" id="KW-1185">Reference proteome</keyword>
<dbReference type="CDD" id="cd09917">
    <property type="entry name" value="F-box_SF"/>
    <property type="match status" value="1"/>
</dbReference>
<dbReference type="STRING" id="946122.A0A0C2WUW0"/>
<feature type="domain" description="F-box" evidence="2">
    <location>
        <begin position="1"/>
        <end position="43"/>
    </location>
</feature>
<dbReference type="InterPro" id="IPR001810">
    <property type="entry name" value="F-box_dom"/>
</dbReference>
<dbReference type="AlphaFoldDB" id="A0A0C2WUW0"/>
<evidence type="ECO:0000259" key="2">
    <source>
        <dbReference type="PROSITE" id="PS50181"/>
    </source>
</evidence>
<gene>
    <name evidence="3" type="ORF">M378DRAFT_83581</name>
</gene>
<dbReference type="EMBL" id="KN818296">
    <property type="protein sequence ID" value="KIL60576.1"/>
    <property type="molecule type" value="Genomic_DNA"/>
</dbReference>
<reference evidence="3 4" key="1">
    <citation type="submission" date="2014-04" db="EMBL/GenBank/DDBJ databases">
        <title>Evolutionary Origins and Diversification of the Mycorrhizal Mutualists.</title>
        <authorList>
            <consortium name="DOE Joint Genome Institute"/>
            <consortium name="Mycorrhizal Genomics Consortium"/>
            <person name="Kohler A."/>
            <person name="Kuo A."/>
            <person name="Nagy L.G."/>
            <person name="Floudas D."/>
            <person name="Copeland A."/>
            <person name="Barry K.W."/>
            <person name="Cichocki N."/>
            <person name="Veneault-Fourrey C."/>
            <person name="LaButti K."/>
            <person name="Lindquist E.A."/>
            <person name="Lipzen A."/>
            <person name="Lundell T."/>
            <person name="Morin E."/>
            <person name="Murat C."/>
            <person name="Riley R."/>
            <person name="Ohm R."/>
            <person name="Sun H."/>
            <person name="Tunlid A."/>
            <person name="Henrissat B."/>
            <person name="Grigoriev I.V."/>
            <person name="Hibbett D.S."/>
            <person name="Martin F."/>
        </authorList>
    </citation>
    <scope>NUCLEOTIDE SEQUENCE [LARGE SCALE GENOMIC DNA]</scope>
    <source>
        <strain evidence="3 4">Koide BX008</strain>
    </source>
</reference>
<dbReference type="Pfam" id="PF00646">
    <property type="entry name" value="F-box"/>
    <property type="match status" value="1"/>
</dbReference>
<dbReference type="PROSITE" id="PS50181">
    <property type="entry name" value="FBOX"/>
    <property type="match status" value="1"/>
</dbReference>
<dbReference type="Proteomes" id="UP000054549">
    <property type="component" value="Unassembled WGS sequence"/>
</dbReference>
<dbReference type="SMART" id="SM00256">
    <property type="entry name" value="FBOX"/>
    <property type="match status" value="1"/>
</dbReference>
<feature type="non-terminal residue" evidence="3">
    <location>
        <position position="1"/>
    </location>
</feature>
<dbReference type="OrthoDB" id="2751409at2759"/>
<accession>A0A0C2WUW0</accession>